<keyword evidence="4" id="KW-1185">Reference proteome</keyword>
<sequence>MDPQKQQSISALFETVTSLERKLMNEWNQHNELGFSKSHILLLRFLANEGPKRPSAIAEHLKVTTGGVTVLTTKLIKAGLVERKQNEVDRRAALIHITDAGYEMLDTAQSHVDTLFDKLFGMLTTEEIDTLRTIFNKCLLDKRN</sequence>
<dbReference type="PRINTS" id="PR00598">
    <property type="entry name" value="HTHMARR"/>
</dbReference>
<dbReference type="Pfam" id="PF01047">
    <property type="entry name" value="MarR"/>
    <property type="match status" value="1"/>
</dbReference>
<evidence type="ECO:0000313" key="3">
    <source>
        <dbReference type="EMBL" id="OCS83458.1"/>
    </source>
</evidence>
<dbReference type="Gene3D" id="1.10.10.10">
    <property type="entry name" value="Winged helix-like DNA-binding domain superfamily/Winged helix DNA-binding domain"/>
    <property type="match status" value="1"/>
</dbReference>
<dbReference type="GO" id="GO:0003700">
    <property type="term" value="F:DNA-binding transcription factor activity"/>
    <property type="evidence" value="ECO:0007669"/>
    <property type="project" value="InterPro"/>
</dbReference>
<organism evidence="3 4">
    <name type="scientific">Caryophanon tenue</name>
    <dbReference type="NCBI Taxonomy" id="33978"/>
    <lineage>
        <taxon>Bacteria</taxon>
        <taxon>Bacillati</taxon>
        <taxon>Bacillota</taxon>
        <taxon>Bacilli</taxon>
        <taxon>Bacillales</taxon>
        <taxon>Caryophanaceae</taxon>
        <taxon>Caryophanon</taxon>
    </lineage>
</organism>
<evidence type="ECO:0000256" key="1">
    <source>
        <dbReference type="ARBA" id="ARBA00023125"/>
    </source>
</evidence>
<comment type="caution">
    <text evidence="3">The sequence shown here is derived from an EMBL/GenBank/DDBJ whole genome shotgun (WGS) entry which is preliminary data.</text>
</comment>
<name>A0A1C0Y8F4_9BACL</name>
<dbReference type="SMART" id="SM00347">
    <property type="entry name" value="HTH_MARR"/>
    <property type="match status" value="1"/>
</dbReference>
<protein>
    <submittedName>
        <fullName evidence="3">RNA polymerase subunit sigma</fullName>
    </submittedName>
</protein>
<dbReference type="SUPFAM" id="SSF46785">
    <property type="entry name" value="Winged helix' DNA-binding domain"/>
    <property type="match status" value="1"/>
</dbReference>
<dbReference type="InterPro" id="IPR000835">
    <property type="entry name" value="HTH_MarR-typ"/>
</dbReference>
<dbReference type="STRING" id="33978.A6M13_15875"/>
<evidence type="ECO:0000313" key="4">
    <source>
        <dbReference type="Proteomes" id="UP000093199"/>
    </source>
</evidence>
<accession>A0A1C0Y8F4</accession>
<proteinExistence type="predicted"/>
<dbReference type="GO" id="GO:0003677">
    <property type="term" value="F:DNA binding"/>
    <property type="evidence" value="ECO:0007669"/>
    <property type="project" value="UniProtKB-KW"/>
</dbReference>
<dbReference type="AlphaFoldDB" id="A0A1C0Y8F4"/>
<dbReference type="InterPro" id="IPR039422">
    <property type="entry name" value="MarR/SlyA-like"/>
</dbReference>
<dbReference type="PANTHER" id="PTHR33164:SF99">
    <property type="entry name" value="MARR FAMILY REGULATORY PROTEIN"/>
    <property type="match status" value="1"/>
</dbReference>
<dbReference type="PROSITE" id="PS50995">
    <property type="entry name" value="HTH_MARR_2"/>
    <property type="match status" value="1"/>
</dbReference>
<dbReference type="PANTHER" id="PTHR33164">
    <property type="entry name" value="TRANSCRIPTIONAL REGULATOR, MARR FAMILY"/>
    <property type="match status" value="1"/>
</dbReference>
<feature type="domain" description="HTH marR-type" evidence="2">
    <location>
        <begin position="9"/>
        <end position="140"/>
    </location>
</feature>
<dbReference type="Proteomes" id="UP000093199">
    <property type="component" value="Unassembled WGS sequence"/>
</dbReference>
<dbReference type="OrthoDB" id="166070at2"/>
<dbReference type="RefSeq" id="WP_066546827.1">
    <property type="nucleotide sequence ID" value="NZ_MASJ01000036.1"/>
</dbReference>
<evidence type="ECO:0000259" key="2">
    <source>
        <dbReference type="PROSITE" id="PS50995"/>
    </source>
</evidence>
<reference evidence="3 4" key="1">
    <citation type="submission" date="2016-07" db="EMBL/GenBank/DDBJ databases">
        <title>Caryophanon tenue genome sequencing.</title>
        <authorList>
            <person name="Verma A."/>
            <person name="Pal Y."/>
            <person name="Krishnamurthi S."/>
        </authorList>
    </citation>
    <scope>NUCLEOTIDE SEQUENCE [LARGE SCALE GENOMIC DNA]</scope>
    <source>
        <strain evidence="3 4">DSM 14152</strain>
    </source>
</reference>
<keyword evidence="1" id="KW-0238">DNA-binding</keyword>
<dbReference type="EMBL" id="MASJ01000036">
    <property type="protein sequence ID" value="OCS83458.1"/>
    <property type="molecule type" value="Genomic_DNA"/>
</dbReference>
<dbReference type="InterPro" id="IPR036388">
    <property type="entry name" value="WH-like_DNA-bd_sf"/>
</dbReference>
<dbReference type="InterPro" id="IPR036390">
    <property type="entry name" value="WH_DNA-bd_sf"/>
</dbReference>
<gene>
    <name evidence="3" type="ORF">A6M13_15875</name>
</gene>
<dbReference type="GO" id="GO:0006950">
    <property type="term" value="P:response to stress"/>
    <property type="evidence" value="ECO:0007669"/>
    <property type="project" value="TreeGrafter"/>
</dbReference>